<evidence type="ECO:0000313" key="1">
    <source>
        <dbReference type="EMBL" id="GAV07120.1"/>
    </source>
</evidence>
<name>A0A1D1W0J0_RAMVA</name>
<proteinExistence type="predicted"/>
<reference evidence="1 2" key="1">
    <citation type="journal article" date="2016" name="Nat. Commun.">
        <title>Extremotolerant tardigrade genome and improved radiotolerance of human cultured cells by tardigrade-unique protein.</title>
        <authorList>
            <person name="Hashimoto T."/>
            <person name="Horikawa D.D."/>
            <person name="Saito Y."/>
            <person name="Kuwahara H."/>
            <person name="Kozuka-Hata H."/>
            <person name="Shin-I T."/>
            <person name="Minakuchi Y."/>
            <person name="Ohishi K."/>
            <person name="Motoyama A."/>
            <person name="Aizu T."/>
            <person name="Enomoto A."/>
            <person name="Kondo K."/>
            <person name="Tanaka S."/>
            <person name="Hara Y."/>
            <person name="Koshikawa S."/>
            <person name="Sagara H."/>
            <person name="Miura T."/>
            <person name="Yokobori S."/>
            <person name="Miyagawa K."/>
            <person name="Suzuki Y."/>
            <person name="Kubo T."/>
            <person name="Oyama M."/>
            <person name="Kohara Y."/>
            <person name="Fujiyama A."/>
            <person name="Arakawa K."/>
            <person name="Katayama T."/>
            <person name="Toyoda A."/>
            <person name="Kunieda T."/>
        </authorList>
    </citation>
    <scope>NUCLEOTIDE SEQUENCE [LARGE SCALE GENOMIC DNA]</scope>
    <source>
        <strain evidence="1 2">YOKOZUNA-1</strain>
    </source>
</reference>
<evidence type="ECO:0000313" key="2">
    <source>
        <dbReference type="Proteomes" id="UP000186922"/>
    </source>
</evidence>
<dbReference type="Proteomes" id="UP000186922">
    <property type="component" value="Unassembled WGS sequence"/>
</dbReference>
<dbReference type="EMBL" id="BDGG01000014">
    <property type="protein sequence ID" value="GAV07120.1"/>
    <property type="molecule type" value="Genomic_DNA"/>
</dbReference>
<keyword evidence="2" id="KW-1185">Reference proteome</keyword>
<gene>
    <name evidence="1" type="primary">RvY_16995-1</name>
    <name evidence="1" type="synonym">RvY_16995.1</name>
    <name evidence="1" type="ORF">RvY_16995</name>
</gene>
<accession>A0A1D1W0J0</accession>
<protein>
    <submittedName>
        <fullName evidence="1">Uncharacterized protein</fullName>
    </submittedName>
</protein>
<organism evidence="1 2">
    <name type="scientific">Ramazzottius varieornatus</name>
    <name type="common">Water bear</name>
    <name type="synonym">Tardigrade</name>
    <dbReference type="NCBI Taxonomy" id="947166"/>
    <lineage>
        <taxon>Eukaryota</taxon>
        <taxon>Metazoa</taxon>
        <taxon>Ecdysozoa</taxon>
        <taxon>Tardigrada</taxon>
        <taxon>Eutardigrada</taxon>
        <taxon>Parachela</taxon>
        <taxon>Hypsibioidea</taxon>
        <taxon>Ramazzottiidae</taxon>
        <taxon>Ramazzottius</taxon>
    </lineage>
</organism>
<sequence length="72" mass="8003">MKRKSCDHGEQRAAQWVGGVRRNNVGFGLDAEILLASLDGFDAAVFFSEFEERRRAPKGPYTREKRGTATSG</sequence>
<comment type="caution">
    <text evidence="1">The sequence shown here is derived from an EMBL/GenBank/DDBJ whole genome shotgun (WGS) entry which is preliminary data.</text>
</comment>
<dbReference type="AlphaFoldDB" id="A0A1D1W0J0"/>